<dbReference type="OMA" id="PEIVQWH"/>
<sequence>MASKDIPAEMQWNYLINPDKSPTVQFEQLCLGIANFISNLAKSHTRDLTPDKLAAFYKKVGGDYDSIFLSTPPASLSFIYQKLGCFHSLQPTCDAFEPPSVPALLPHGFVRWQTIQLLLCPEEHGSHLQEAIKKFDIINPATGEAFPKEISRSVFPTEPDPEIVQWHDSLSKKLEHDFWASKTGIFPGRSDSPDKQSHRHPNAKDTLGHNARHDYFSQRRSGRDVPVRMTPNDSPPPFPHSRDHAAHDEPSPLAGSPEPRQQYFEKEPRNTVKESRSSQSFRRGRLSPPREDKRGRSCTPSRLRWSQRATDSSDSSDSSDSEDLPSPIPRMPCQHHLHYTEVPSQRRHSHDVGASSQRRWSKSPNKPRGQNSKEDLQSHHSPATQHARQYYYAYDPTIDESDTEHGSFRPMPSTTKPPSARRSSHQDHHERYPMDPPPEFEYLSRTTSAPVRKPLYPNPNPTSSTMRPKPKEYHVIHPDYTRSEPTSPGPRPSGSARHNSHSRTPPGGMYTRYYVPRAEPEPYLQAVPPPQPSRSRRSSRTRTPARSRSRGNAERPFTQPGGMKYQSMPGPGKRYRTEWE</sequence>
<keyword evidence="4" id="KW-1185">Reference proteome</keyword>
<dbReference type="Proteomes" id="UP000002058">
    <property type="component" value="Unassembled WGS sequence"/>
</dbReference>
<dbReference type="AlphaFoldDB" id="C4JJ79"/>
<dbReference type="InterPro" id="IPR055936">
    <property type="entry name" value="DUF7514"/>
</dbReference>
<feature type="compositionally biased region" description="Basic and acidic residues" evidence="1">
    <location>
        <begin position="191"/>
        <end position="226"/>
    </location>
</feature>
<accession>C4JJ79</accession>
<feature type="compositionally biased region" description="Basic and acidic residues" evidence="1">
    <location>
        <begin position="263"/>
        <end position="276"/>
    </location>
</feature>
<dbReference type="KEGG" id="ure:UREG_01686"/>
<dbReference type="EMBL" id="CH476615">
    <property type="protein sequence ID" value="EEP76837.1"/>
    <property type="molecule type" value="Genomic_DNA"/>
</dbReference>
<feature type="compositionally biased region" description="Basic and acidic residues" evidence="1">
    <location>
        <begin position="424"/>
        <end position="433"/>
    </location>
</feature>
<dbReference type="PANTHER" id="PTHR39611:SF2">
    <property type="entry name" value="HYDROXYPROLINE-RICH GLYCOPROTEIN DZ-HRGP"/>
    <property type="match status" value="1"/>
</dbReference>
<reference evidence="4" key="1">
    <citation type="journal article" date="2009" name="Genome Res.">
        <title>Comparative genomic analyses of the human fungal pathogens Coccidioides and their relatives.</title>
        <authorList>
            <person name="Sharpton T.J."/>
            <person name="Stajich J.E."/>
            <person name="Rounsley S.D."/>
            <person name="Gardner M.J."/>
            <person name="Wortman J.R."/>
            <person name="Jordar V.S."/>
            <person name="Maiti R."/>
            <person name="Kodira C.D."/>
            <person name="Neafsey D.E."/>
            <person name="Zeng Q."/>
            <person name="Hung C.-Y."/>
            <person name="McMahan C."/>
            <person name="Muszewska A."/>
            <person name="Grynberg M."/>
            <person name="Mandel M.A."/>
            <person name="Kellner E.M."/>
            <person name="Barker B.M."/>
            <person name="Galgiani J.N."/>
            <person name="Orbach M.J."/>
            <person name="Kirkland T.N."/>
            <person name="Cole G.T."/>
            <person name="Henn M.R."/>
            <person name="Birren B.W."/>
            <person name="Taylor J.W."/>
        </authorList>
    </citation>
    <scope>NUCLEOTIDE SEQUENCE [LARGE SCALE GENOMIC DNA]</scope>
    <source>
        <strain evidence="4">UAMH 1704</strain>
    </source>
</reference>
<dbReference type="GeneID" id="8438735"/>
<feature type="compositionally biased region" description="Basic and acidic residues" evidence="1">
    <location>
        <begin position="240"/>
        <end position="250"/>
    </location>
</feature>
<dbReference type="Pfam" id="PF24355">
    <property type="entry name" value="DUF7514"/>
    <property type="match status" value="1"/>
</dbReference>
<feature type="compositionally biased region" description="Polar residues" evidence="1">
    <location>
        <begin position="354"/>
        <end position="370"/>
    </location>
</feature>
<feature type="region of interest" description="Disordered" evidence="1">
    <location>
        <begin position="185"/>
        <end position="385"/>
    </location>
</feature>
<evidence type="ECO:0000313" key="3">
    <source>
        <dbReference type="EMBL" id="EEP76837.1"/>
    </source>
</evidence>
<evidence type="ECO:0000259" key="2">
    <source>
        <dbReference type="Pfam" id="PF24355"/>
    </source>
</evidence>
<feature type="region of interest" description="Disordered" evidence="1">
    <location>
        <begin position="398"/>
        <end position="580"/>
    </location>
</feature>
<feature type="domain" description="DUF7514" evidence="2">
    <location>
        <begin position="14"/>
        <end position="169"/>
    </location>
</feature>
<dbReference type="VEuPathDB" id="FungiDB:UREG_01686"/>
<feature type="compositionally biased region" description="Basic residues" evidence="1">
    <location>
        <begin position="534"/>
        <end position="549"/>
    </location>
</feature>
<evidence type="ECO:0000313" key="4">
    <source>
        <dbReference type="Proteomes" id="UP000002058"/>
    </source>
</evidence>
<gene>
    <name evidence="3" type="ORF">UREG_01686</name>
</gene>
<dbReference type="HOGENOM" id="CLU_457820_0_0_1"/>
<name>C4JJ79_UNCRE</name>
<organism evidence="3 4">
    <name type="scientific">Uncinocarpus reesii (strain UAMH 1704)</name>
    <dbReference type="NCBI Taxonomy" id="336963"/>
    <lineage>
        <taxon>Eukaryota</taxon>
        <taxon>Fungi</taxon>
        <taxon>Dikarya</taxon>
        <taxon>Ascomycota</taxon>
        <taxon>Pezizomycotina</taxon>
        <taxon>Eurotiomycetes</taxon>
        <taxon>Eurotiomycetidae</taxon>
        <taxon>Onygenales</taxon>
        <taxon>Onygenaceae</taxon>
        <taxon>Uncinocarpus</taxon>
    </lineage>
</organism>
<feature type="compositionally biased region" description="Basic and acidic residues" evidence="1">
    <location>
        <begin position="469"/>
        <end position="482"/>
    </location>
</feature>
<dbReference type="RefSeq" id="XP_002542170.1">
    <property type="nucleotide sequence ID" value="XM_002542124.1"/>
</dbReference>
<dbReference type="PANTHER" id="PTHR39611">
    <property type="entry name" value="HYDROXYPROLINE-RICH GLYCOPROTEIN DZ-HRGP-RELATED"/>
    <property type="match status" value="1"/>
</dbReference>
<dbReference type="eggNOG" id="ENOG502SNYF">
    <property type="taxonomic scope" value="Eukaryota"/>
</dbReference>
<evidence type="ECO:0000256" key="1">
    <source>
        <dbReference type="SAM" id="MobiDB-lite"/>
    </source>
</evidence>
<dbReference type="InParanoid" id="C4JJ79"/>
<protein>
    <recommendedName>
        <fullName evidence="2">DUF7514 domain-containing protein</fullName>
    </recommendedName>
</protein>
<dbReference type="OrthoDB" id="5420895at2759"/>
<proteinExistence type="predicted"/>